<sequence>MSTINATAGLSFNLANVHGYVTGVTYGADGAVEVFAKAARHDDGPSAGYRMAHLTLGPKVRDLAYGAEYTVDSFQFITAEDFDRIVDMAAIRASLGWRD</sequence>
<name>I6WIP7_9CAUD</name>
<dbReference type="RefSeq" id="YP_009638653.1">
    <property type="nucleotide sequence ID" value="NC_042338.1"/>
</dbReference>
<organism evidence="1 2">
    <name type="scientific">Mycobacterium phage MacnCheese</name>
    <dbReference type="NCBI Taxonomy" id="2927982"/>
    <lineage>
        <taxon>Viruses</taxon>
        <taxon>Duplodnaviria</taxon>
        <taxon>Heunggongvirae</taxon>
        <taxon>Uroviricota</taxon>
        <taxon>Caudoviricetes</taxon>
        <taxon>Weiservirinae</taxon>
        <taxon>Keshuvirus</taxon>
        <taxon>Keshuvirus macncheese</taxon>
    </lineage>
</organism>
<dbReference type="Proteomes" id="UP000009002">
    <property type="component" value="Segment"/>
</dbReference>
<gene>
    <name evidence="1" type="primary">95</name>
    <name evidence="1" type="ORF">MACNCHEESE_95</name>
</gene>
<keyword evidence="2" id="KW-1185">Reference proteome</keyword>
<evidence type="ECO:0000313" key="1">
    <source>
        <dbReference type="EMBL" id="AFN37783.1"/>
    </source>
</evidence>
<dbReference type="GeneID" id="40235405"/>
<proteinExistence type="predicted"/>
<protein>
    <submittedName>
        <fullName evidence="1">Uncharacterized protein</fullName>
    </submittedName>
</protein>
<accession>I6WIP7</accession>
<dbReference type="KEGG" id="vg:40235405"/>
<dbReference type="EMBL" id="JX042579">
    <property type="protein sequence ID" value="AFN37783.1"/>
    <property type="molecule type" value="Genomic_DNA"/>
</dbReference>
<reference evidence="2" key="1">
    <citation type="submission" date="2012-05" db="EMBL/GenBank/DDBJ databases">
        <authorList>
            <person name="Everding T.M."/>
            <person name="Alkanani M.S."/>
            <person name="Bell A.C."/>
            <person name="Bohner A."/>
            <person name="Burghgraef A.L."/>
            <person name="DeVries J.T."/>
            <person name="Hooker S.J."/>
            <person name="Jansma C.A."/>
            <person name="Lang J.M."/>
            <person name="Lin J.Y."/>
            <person name="Newhof J.T."/>
            <person name="Noyes I.C.B."/>
            <person name="Schultz L.N."/>
            <person name="Stewart S.L."/>
            <person name="VandeHaar P.S."/>
            <person name="Vasquez J.A."/>
            <person name="Veldkamp K.L."/>
            <person name="Venema K.M."/>
            <person name="Westra V.A."/>
            <person name="Wrobel K.E."/>
            <person name="Harris A.D."/>
            <person name="Wertz J.T."/>
            <person name="DeJong R.J."/>
            <person name="Buck G.A."/>
            <person name="Campbell R."/>
            <person name="Carvalho M.R."/>
            <person name="Johnson A."/>
            <person name="Kettlewell J.M."/>
            <person name="Lee V."/>
            <person name="Loviza R."/>
            <person name="Renner D."/>
            <person name="Serrano M.G."/>
            <person name="Voegtly L.J."/>
            <person name="Walstead R."/>
            <person name="Wang Y.P."/>
            <person name="Bradley K.W."/>
            <person name="Khaja R."/>
            <person name="Lewis M.F."/>
            <person name="Barker L.P."/>
            <person name="Asai D.J."/>
            <person name="Bowman C.A."/>
            <person name="Russell D.A."/>
            <person name="Pope W.H."/>
            <person name="Jacobs-Sera D."/>
            <person name="Hendrix R.W."/>
            <person name="Hatfull G.F."/>
        </authorList>
    </citation>
    <scope>NUCLEOTIDE SEQUENCE [LARGE SCALE GENOMIC DNA]</scope>
</reference>
<evidence type="ECO:0000313" key="2">
    <source>
        <dbReference type="Proteomes" id="UP000009002"/>
    </source>
</evidence>